<sequence>MPDLDADKLRSFLAVMEAGGFTAAARRLGVGKSRISADVATLEARLGTALLRRTTRQVLPTEAGEALARDAAQPLRELQEALDRAACAQRGLTGTLRLTAPADYASAVLAPLLAAFSRRHPGLRLDLVATDAVLDLVGEGFDLAIRMGELRDSNLRQRGLGRFGQVAVASPDLMESRAEVLGPPDLENWPCIALAGLSHALHWNFAPDAGGAVVPVRLSSSHRASTAQVVLQWARAGLGAAVLPDFMVASDLAGGRLRRILPGWHLPQAGIYAVYPAMRHPPAKVAAMIDFLAAAIPGAVVGET</sequence>
<dbReference type="Gene3D" id="1.10.10.10">
    <property type="entry name" value="Winged helix-like DNA-binding domain superfamily/Winged helix DNA-binding domain"/>
    <property type="match status" value="1"/>
</dbReference>
<evidence type="ECO:0000259" key="5">
    <source>
        <dbReference type="PROSITE" id="PS50931"/>
    </source>
</evidence>
<dbReference type="InterPro" id="IPR058163">
    <property type="entry name" value="LysR-type_TF_proteobact-type"/>
</dbReference>
<dbReference type="InterPro" id="IPR000847">
    <property type="entry name" value="LysR_HTH_N"/>
</dbReference>
<dbReference type="RefSeq" id="WP_187783040.1">
    <property type="nucleotide sequence ID" value="NZ_JACTVA010000003.1"/>
</dbReference>
<keyword evidence="3" id="KW-0238">DNA-binding</keyword>
<dbReference type="PANTHER" id="PTHR30537">
    <property type="entry name" value="HTH-TYPE TRANSCRIPTIONAL REGULATOR"/>
    <property type="match status" value="1"/>
</dbReference>
<proteinExistence type="inferred from homology"/>
<evidence type="ECO:0000256" key="4">
    <source>
        <dbReference type="ARBA" id="ARBA00023163"/>
    </source>
</evidence>
<evidence type="ECO:0000313" key="6">
    <source>
        <dbReference type="EMBL" id="MBC9205881.1"/>
    </source>
</evidence>
<dbReference type="PROSITE" id="PS50931">
    <property type="entry name" value="HTH_LYSR"/>
    <property type="match status" value="1"/>
</dbReference>
<dbReference type="InterPro" id="IPR036390">
    <property type="entry name" value="WH_DNA-bd_sf"/>
</dbReference>
<keyword evidence="4" id="KW-0804">Transcription</keyword>
<reference evidence="6 7" key="1">
    <citation type="journal article" date="2013" name="Int. J. Syst. Evol. Microbiol.">
        <title>Roseomonas aerophila sp. nov., isolated from air.</title>
        <authorList>
            <person name="Kim S.J."/>
            <person name="Weon H.Y."/>
            <person name="Ahn J.H."/>
            <person name="Hong S.B."/>
            <person name="Seok S.J."/>
            <person name="Whang K.S."/>
            <person name="Kwon S.W."/>
        </authorList>
    </citation>
    <scope>NUCLEOTIDE SEQUENCE [LARGE SCALE GENOMIC DNA]</scope>
    <source>
        <strain evidence="6 7">NBRC 108923</strain>
    </source>
</reference>
<keyword evidence="2" id="KW-0805">Transcription regulation</keyword>
<accession>A0ABR7RH38</accession>
<dbReference type="EMBL" id="JACTVA010000003">
    <property type="protein sequence ID" value="MBC9205881.1"/>
    <property type="molecule type" value="Genomic_DNA"/>
</dbReference>
<keyword evidence="7" id="KW-1185">Reference proteome</keyword>
<dbReference type="InterPro" id="IPR036388">
    <property type="entry name" value="WH-like_DNA-bd_sf"/>
</dbReference>
<dbReference type="Proteomes" id="UP000626026">
    <property type="component" value="Unassembled WGS sequence"/>
</dbReference>
<gene>
    <name evidence="6" type="ORF">IBL26_03460</name>
</gene>
<evidence type="ECO:0000256" key="1">
    <source>
        <dbReference type="ARBA" id="ARBA00009437"/>
    </source>
</evidence>
<name>A0ABR7RH38_9PROT</name>
<dbReference type="SUPFAM" id="SSF53850">
    <property type="entry name" value="Periplasmic binding protein-like II"/>
    <property type="match status" value="1"/>
</dbReference>
<dbReference type="PANTHER" id="PTHR30537:SF66">
    <property type="entry name" value="IRON-REGULATED VIRULENCE REGULATORY PROTEIN IRGB"/>
    <property type="match status" value="1"/>
</dbReference>
<comment type="similarity">
    <text evidence="1">Belongs to the LysR transcriptional regulatory family.</text>
</comment>
<comment type="caution">
    <text evidence="6">The sequence shown here is derived from an EMBL/GenBank/DDBJ whole genome shotgun (WGS) entry which is preliminary data.</text>
</comment>
<organism evidence="6 7">
    <name type="scientific">Teichococcus aerophilus</name>
    <dbReference type="NCBI Taxonomy" id="1224513"/>
    <lineage>
        <taxon>Bacteria</taxon>
        <taxon>Pseudomonadati</taxon>
        <taxon>Pseudomonadota</taxon>
        <taxon>Alphaproteobacteria</taxon>
        <taxon>Acetobacterales</taxon>
        <taxon>Roseomonadaceae</taxon>
        <taxon>Roseomonas</taxon>
    </lineage>
</organism>
<dbReference type="InterPro" id="IPR005119">
    <property type="entry name" value="LysR_subst-bd"/>
</dbReference>
<dbReference type="CDD" id="cd08422">
    <property type="entry name" value="PBP2_CrgA_like"/>
    <property type="match status" value="1"/>
</dbReference>
<dbReference type="Pfam" id="PF00126">
    <property type="entry name" value="HTH_1"/>
    <property type="match status" value="1"/>
</dbReference>
<evidence type="ECO:0000256" key="2">
    <source>
        <dbReference type="ARBA" id="ARBA00023015"/>
    </source>
</evidence>
<dbReference type="Gene3D" id="3.40.190.290">
    <property type="match status" value="1"/>
</dbReference>
<dbReference type="Pfam" id="PF03466">
    <property type="entry name" value="LysR_substrate"/>
    <property type="match status" value="1"/>
</dbReference>
<evidence type="ECO:0000313" key="7">
    <source>
        <dbReference type="Proteomes" id="UP000626026"/>
    </source>
</evidence>
<dbReference type="SUPFAM" id="SSF46785">
    <property type="entry name" value="Winged helix' DNA-binding domain"/>
    <property type="match status" value="1"/>
</dbReference>
<protein>
    <submittedName>
        <fullName evidence="6">LysR family transcriptional regulator</fullName>
    </submittedName>
</protein>
<feature type="domain" description="HTH lysR-type" evidence="5">
    <location>
        <begin position="4"/>
        <end position="61"/>
    </location>
</feature>
<evidence type="ECO:0000256" key="3">
    <source>
        <dbReference type="ARBA" id="ARBA00023125"/>
    </source>
</evidence>